<evidence type="ECO:0000256" key="2">
    <source>
        <dbReference type="SAM" id="MobiDB-lite"/>
    </source>
</evidence>
<dbReference type="PROSITE" id="PS50011">
    <property type="entry name" value="PROTEIN_KINASE_DOM"/>
    <property type="match status" value="1"/>
</dbReference>
<dbReference type="STRING" id="90262.A0A1X2I950"/>
<dbReference type="Proteomes" id="UP000193560">
    <property type="component" value="Unassembled WGS sequence"/>
</dbReference>
<dbReference type="Gene3D" id="3.30.200.20">
    <property type="entry name" value="Phosphorylase Kinase, domain 1"/>
    <property type="match status" value="1"/>
</dbReference>
<evidence type="ECO:0000313" key="5">
    <source>
        <dbReference type="Proteomes" id="UP000193560"/>
    </source>
</evidence>
<accession>A0A1X2I950</accession>
<dbReference type="InterPro" id="IPR011009">
    <property type="entry name" value="Kinase-like_dom_sf"/>
</dbReference>
<feature type="domain" description="Protein kinase" evidence="3">
    <location>
        <begin position="102"/>
        <end position="134"/>
    </location>
</feature>
<evidence type="ECO:0000256" key="1">
    <source>
        <dbReference type="PROSITE-ProRule" id="PRU10141"/>
    </source>
</evidence>
<gene>
    <name evidence="4" type="ORF">BCR42DRAFT_102863</name>
</gene>
<dbReference type="OrthoDB" id="10630263at2759"/>
<keyword evidence="5" id="KW-1185">Reference proteome</keyword>
<organism evidence="4 5">
    <name type="scientific">Absidia repens</name>
    <dbReference type="NCBI Taxonomy" id="90262"/>
    <lineage>
        <taxon>Eukaryota</taxon>
        <taxon>Fungi</taxon>
        <taxon>Fungi incertae sedis</taxon>
        <taxon>Mucoromycota</taxon>
        <taxon>Mucoromycotina</taxon>
        <taxon>Mucoromycetes</taxon>
        <taxon>Mucorales</taxon>
        <taxon>Cunninghamellaceae</taxon>
        <taxon>Absidia</taxon>
    </lineage>
</organism>
<name>A0A1X2I950_9FUNG</name>
<protein>
    <recommendedName>
        <fullName evidence="3">Protein kinase domain-containing protein</fullName>
    </recommendedName>
</protein>
<dbReference type="AlphaFoldDB" id="A0A1X2I950"/>
<dbReference type="InterPro" id="IPR000719">
    <property type="entry name" value="Prot_kinase_dom"/>
</dbReference>
<keyword evidence="1" id="KW-0547">Nucleotide-binding</keyword>
<keyword evidence="1" id="KW-0067">ATP-binding</keyword>
<dbReference type="SUPFAM" id="SSF56112">
    <property type="entry name" value="Protein kinase-like (PK-like)"/>
    <property type="match status" value="1"/>
</dbReference>
<comment type="caution">
    <text evidence="4">The sequence shown here is derived from an EMBL/GenBank/DDBJ whole genome shotgun (WGS) entry which is preliminary data.</text>
</comment>
<evidence type="ECO:0000313" key="4">
    <source>
        <dbReference type="EMBL" id="ORZ11108.1"/>
    </source>
</evidence>
<dbReference type="InterPro" id="IPR017441">
    <property type="entry name" value="Protein_kinase_ATP_BS"/>
</dbReference>
<feature type="compositionally biased region" description="Polar residues" evidence="2">
    <location>
        <begin position="25"/>
        <end position="44"/>
    </location>
</feature>
<evidence type="ECO:0000259" key="3">
    <source>
        <dbReference type="PROSITE" id="PS50011"/>
    </source>
</evidence>
<dbReference type="EMBL" id="MCGE01000022">
    <property type="protein sequence ID" value="ORZ11108.1"/>
    <property type="molecule type" value="Genomic_DNA"/>
</dbReference>
<reference evidence="4 5" key="1">
    <citation type="submission" date="2016-07" db="EMBL/GenBank/DDBJ databases">
        <title>Pervasive Adenine N6-methylation of Active Genes in Fungi.</title>
        <authorList>
            <consortium name="DOE Joint Genome Institute"/>
            <person name="Mondo S.J."/>
            <person name="Dannebaum R.O."/>
            <person name="Kuo R.C."/>
            <person name="Labutti K."/>
            <person name="Haridas S."/>
            <person name="Kuo A."/>
            <person name="Salamov A."/>
            <person name="Ahrendt S.R."/>
            <person name="Lipzen A."/>
            <person name="Sullivan W."/>
            <person name="Andreopoulos W.B."/>
            <person name="Clum A."/>
            <person name="Lindquist E."/>
            <person name="Daum C."/>
            <person name="Ramamoorthy G.K."/>
            <person name="Gryganskyi A."/>
            <person name="Culley D."/>
            <person name="Magnuson J.K."/>
            <person name="James T.Y."/>
            <person name="O'Malley M.A."/>
            <person name="Stajich J.E."/>
            <person name="Spatafora J.W."/>
            <person name="Visel A."/>
            <person name="Grigoriev I.V."/>
        </authorList>
    </citation>
    <scope>NUCLEOTIDE SEQUENCE [LARGE SCALE GENOMIC DNA]</scope>
    <source>
        <strain evidence="4 5">NRRL 1336</strain>
    </source>
</reference>
<dbReference type="GO" id="GO:0005524">
    <property type="term" value="F:ATP binding"/>
    <property type="evidence" value="ECO:0007669"/>
    <property type="project" value="UniProtKB-UniRule"/>
</dbReference>
<sequence length="134" mass="15507">MPIRDVSEQMRSKWRRRSEPLLSVLNQKHQQQQLSLTPPSVLQTSDEKEQQSLQQQNELRQNHTQQHKPEVSQGKKTNKKKTPLPTDMTSNPDTTIFGIGDYQFISQLGEGKFSKVMLAQHYLTGEKFAIKGFR</sequence>
<feature type="region of interest" description="Disordered" evidence="2">
    <location>
        <begin position="25"/>
        <end position="93"/>
    </location>
</feature>
<feature type="binding site" evidence="1">
    <location>
        <position position="131"/>
    </location>
    <ligand>
        <name>ATP</name>
        <dbReference type="ChEBI" id="CHEBI:30616"/>
    </ligand>
</feature>
<proteinExistence type="predicted"/>
<dbReference type="GO" id="GO:0004672">
    <property type="term" value="F:protein kinase activity"/>
    <property type="evidence" value="ECO:0007669"/>
    <property type="project" value="InterPro"/>
</dbReference>
<dbReference type="PROSITE" id="PS00107">
    <property type="entry name" value="PROTEIN_KINASE_ATP"/>
    <property type="match status" value="1"/>
</dbReference>